<dbReference type="Pfam" id="PF21536">
    <property type="entry name" value="BTB_KLHL33"/>
    <property type="match status" value="1"/>
</dbReference>
<dbReference type="InterPro" id="IPR011705">
    <property type="entry name" value="BACK"/>
</dbReference>
<proteinExistence type="predicted"/>
<feature type="region of interest" description="Disordered" evidence="3">
    <location>
        <begin position="46"/>
        <end position="98"/>
    </location>
</feature>
<dbReference type="PANTHER" id="PTHR46336:SF30">
    <property type="entry name" value="BTB_POZ DOMAIN-CONTAINING PROTEIN POB1-LIKE"/>
    <property type="match status" value="1"/>
</dbReference>
<dbReference type="GO" id="GO:0010114">
    <property type="term" value="P:response to red light"/>
    <property type="evidence" value="ECO:0007669"/>
    <property type="project" value="TreeGrafter"/>
</dbReference>
<name>A0AA87ZFL2_FICCA</name>
<dbReference type="PANTHER" id="PTHR46336">
    <property type="entry name" value="OS02G0260700 PROTEIN"/>
    <property type="match status" value="1"/>
</dbReference>
<comment type="pathway">
    <text evidence="2">Protein modification; protein ubiquitination.</text>
</comment>
<sequence>MVSELTPAGGAATSSFYPDFAFAFNDSNFSDRTLRIEIICALSGTKSDGQGSSNLADSVRNRKRRRQDAKKDNVVDSDMHPEEQISSSQMPKMEEQVCDNNGEEAVAMVEGLPLEAGRCDEAALIDDSSWSMDHSTVLKVKTLFSNGMMESEQRHVTLRIHASEEAAFMDLLNFMYSNTLTARTPPALFDVLMVADKFEVVSCMRYCGRLLRDLPMTRESALLYLDLPSRVMMADAIQPLTEAAKQFLAEFYKDILKFRNDVLNLPLSGIEAVLANDDLQVPCEDIVYDCIAKWAQIHYPKLEERCDVFSSRLGCLLVLEALFFKAEAPYRQRSIVAENANSVHHCFVERAYKLRPVKVMELELPHRQCTVYLDLKQEECTNLFPAGRMNSQTFHLGAQALFLSAHWDMEQHGSLHRFGLFVGMQERGSAELSVHYEFSVRSNETEDYMRHFQGNYTFNGGKAVGYRDLFNPPWATFVAEDSPYFINGILHLKVKLAIKQ</sequence>
<dbReference type="Pfam" id="PF07707">
    <property type="entry name" value="BACK"/>
    <property type="match status" value="1"/>
</dbReference>
<comment type="function">
    <text evidence="1">May act as a substrate-specific adapter of an E3 ubiquitin-protein ligase complex (CUL3-RBX1-BTB) which mediates the ubiquitination and subsequent proteasomal degradation of target proteins.</text>
</comment>
<evidence type="ECO:0000313" key="6">
    <source>
        <dbReference type="Proteomes" id="UP001187192"/>
    </source>
</evidence>
<evidence type="ECO:0000256" key="2">
    <source>
        <dbReference type="ARBA" id="ARBA00004906"/>
    </source>
</evidence>
<gene>
    <name evidence="5" type="ORF">TIFTF001_003383</name>
</gene>
<feature type="compositionally biased region" description="Polar residues" evidence="3">
    <location>
        <begin position="46"/>
        <end position="56"/>
    </location>
</feature>
<comment type="caution">
    <text evidence="5">The sequence shown here is derived from an EMBL/GenBank/DDBJ whole genome shotgun (WGS) entry which is preliminary data.</text>
</comment>
<protein>
    <recommendedName>
        <fullName evidence="4">BACK domain-containing protein</fullName>
    </recommendedName>
</protein>
<dbReference type="AlphaFoldDB" id="A0AA87ZFL2"/>
<feature type="compositionally biased region" description="Basic and acidic residues" evidence="3">
    <location>
        <begin position="69"/>
        <end position="83"/>
    </location>
</feature>
<evidence type="ECO:0000256" key="3">
    <source>
        <dbReference type="SAM" id="MobiDB-lite"/>
    </source>
</evidence>
<evidence type="ECO:0000313" key="5">
    <source>
        <dbReference type="EMBL" id="GMN31760.1"/>
    </source>
</evidence>
<evidence type="ECO:0000256" key="1">
    <source>
        <dbReference type="ARBA" id="ARBA00002668"/>
    </source>
</evidence>
<keyword evidence="6" id="KW-1185">Reference proteome</keyword>
<reference evidence="5" key="1">
    <citation type="submission" date="2023-07" db="EMBL/GenBank/DDBJ databases">
        <title>draft genome sequence of fig (Ficus carica).</title>
        <authorList>
            <person name="Takahashi T."/>
            <person name="Nishimura K."/>
        </authorList>
    </citation>
    <scope>NUCLEOTIDE SEQUENCE</scope>
</reference>
<dbReference type="InterPro" id="IPR045890">
    <property type="entry name" value="POB1-like"/>
</dbReference>
<feature type="domain" description="BACK" evidence="4">
    <location>
        <begin position="238"/>
        <end position="300"/>
    </location>
</feature>
<dbReference type="SUPFAM" id="SSF54695">
    <property type="entry name" value="POZ domain"/>
    <property type="match status" value="1"/>
</dbReference>
<evidence type="ECO:0000259" key="4">
    <source>
        <dbReference type="Pfam" id="PF07707"/>
    </source>
</evidence>
<dbReference type="GO" id="GO:0005634">
    <property type="term" value="C:nucleus"/>
    <property type="evidence" value="ECO:0007669"/>
    <property type="project" value="TreeGrafter"/>
</dbReference>
<dbReference type="InterPro" id="IPR011333">
    <property type="entry name" value="SKP1/BTB/POZ_sf"/>
</dbReference>
<dbReference type="Gene3D" id="1.25.40.420">
    <property type="match status" value="1"/>
</dbReference>
<organism evidence="5 6">
    <name type="scientific">Ficus carica</name>
    <name type="common">Common fig</name>
    <dbReference type="NCBI Taxonomy" id="3494"/>
    <lineage>
        <taxon>Eukaryota</taxon>
        <taxon>Viridiplantae</taxon>
        <taxon>Streptophyta</taxon>
        <taxon>Embryophyta</taxon>
        <taxon>Tracheophyta</taxon>
        <taxon>Spermatophyta</taxon>
        <taxon>Magnoliopsida</taxon>
        <taxon>eudicotyledons</taxon>
        <taxon>Gunneridae</taxon>
        <taxon>Pentapetalae</taxon>
        <taxon>rosids</taxon>
        <taxon>fabids</taxon>
        <taxon>Rosales</taxon>
        <taxon>Moraceae</taxon>
        <taxon>Ficeae</taxon>
        <taxon>Ficus</taxon>
    </lineage>
</organism>
<accession>A0AA87ZFL2</accession>
<dbReference type="Proteomes" id="UP001187192">
    <property type="component" value="Unassembled WGS sequence"/>
</dbReference>
<dbReference type="EMBL" id="BTGU01000003">
    <property type="protein sequence ID" value="GMN31760.1"/>
    <property type="molecule type" value="Genomic_DNA"/>
</dbReference>
<dbReference type="Gene3D" id="3.30.710.10">
    <property type="entry name" value="Potassium Channel Kv1.1, Chain A"/>
    <property type="match status" value="1"/>
</dbReference>